<keyword evidence="1" id="KW-1133">Transmembrane helix</keyword>
<evidence type="ECO:0000313" key="2">
    <source>
        <dbReference type="EMBL" id="OGI62428.1"/>
    </source>
</evidence>
<evidence type="ECO:0000256" key="1">
    <source>
        <dbReference type="SAM" id="Phobius"/>
    </source>
</evidence>
<proteinExistence type="predicted"/>
<organism evidence="2 3">
    <name type="scientific">Candidatus Muproteobacteria bacterium RBG_16_60_9</name>
    <dbReference type="NCBI Taxonomy" id="1817755"/>
    <lineage>
        <taxon>Bacteria</taxon>
        <taxon>Pseudomonadati</taxon>
        <taxon>Pseudomonadota</taxon>
        <taxon>Candidatus Muproteobacteria</taxon>
    </lineage>
</organism>
<feature type="transmembrane region" description="Helical" evidence="1">
    <location>
        <begin position="200"/>
        <end position="220"/>
    </location>
</feature>
<feature type="transmembrane region" description="Helical" evidence="1">
    <location>
        <begin position="155"/>
        <end position="175"/>
    </location>
</feature>
<dbReference type="Proteomes" id="UP000179076">
    <property type="component" value="Unassembled WGS sequence"/>
</dbReference>
<feature type="transmembrane region" description="Helical" evidence="1">
    <location>
        <begin position="121"/>
        <end position="143"/>
    </location>
</feature>
<evidence type="ECO:0000313" key="3">
    <source>
        <dbReference type="Proteomes" id="UP000179076"/>
    </source>
</evidence>
<reference evidence="2 3" key="1">
    <citation type="journal article" date="2016" name="Nat. Commun.">
        <title>Thousands of microbial genomes shed light on interconnected biogeochemical processes in an aquifer system.</title>
        <authorList>
            <person name="Anantharaman K."/>
            <person name="Brown C.T."/>
            <person name="Hug L.A."/>
            <person name="Sharon I."/>
            <person name="Castelle C.J."/>
            <person name="Probst A.J."/>
            <person name="Thomas B.C."/>
            <person name="Singh A."/>
            <person name="Wilkins M.J."/>
            <person name="Karaoz U."/>
            <person name="Brodie E.L."/>
            <person name="Williams K.H."/>
            <person name="Hubbard S.S."/>
            <person name="Banfield J.F."/>
        </authorList>
    </citation>
    <scope>NUCLEOTIDE SEQUENCE [LARGE SCALE GENOMIC DNA]</scope>
</reference>
<name>A0A1F6UYI8_9PROT</name>
<dbReference type="AlphaFoldDB" id="A0A1F6UYI8"/>
<keyword evidence="1" id="KW-0472">Membrane</keyword>
<feature type="transmembrane region" description="Helical" evidence="1">
    <location>
        <begin position="31"/>
        <end position="52"/>
    </location>
</feature>
<gene>
    <name evidence="2" type="ORF">A2W18_13330</name>
</gene>
<sequence length="221" mass="24823">MTETPEELREERKRFLEAHERERAVLFGNEALLIGVIQVVSGGTLIGALSNSDKVRAVLGNKSYLVLLTLMGFALILSVLAAYWKHQYKMWHVKGNVSTIQEEQDRRQRLAIAYLTLMRSAMFMAVVLIVLSLLGIVVSAWLGDRIVLPEKVISTIGQALVLLGSLGMLAFAMRFPLATGGLWEMEYASTRWLSLKGQDVWRYSWTAILLGTVLQIAATWW</sequence>
<dbReference type="EMBL" id="MFSP01000176">
    <property type="protein sequence ID" value="OGI62428.1"/>
    <property type="molecule type" value="Genomic_DNA"/>
</dbReference>
<feature type="transmembrane region" description="Helical" evidence="1">
    <location>
        <begin position="64"/>
        <end position="84"/>
    </location>
</feature>
<accession>A0A1F6UYI8</accession>
<comment type="caution">
    <text evidence="2">The sequence shown here is derived from an EMBL/GenBank/DDBJ whole genome shotgun (WGS) entry which is preliminary data.</text>
</comment>
<keyword evidence="1" id="KW-0812">Transmembrane</keyword>
<protein>
    <submittedName>
        <fullName evidence="2">Uncharacterized protein</fullName>
    </submittedName>
</protein>